<name>A0ABR4R6G2_9BORD</name>
<feature type="compositionally biased region" description="Low complexity" evidence="1">
    <location>
        <begin position="184"/>
        <end position="193"/>
    </location>
</feature>
<organism evidence="2 3">
    <name type="scientific">Bordetella hinzii OH87 BAL007II</name>
    <dbReference type="NCBI Taxonomy" id="1331262"/>
    <lineage>
        <taxon>Bacteria</taxon>
        <taxon>Pseudomonadati</taxon>
        <taxon>Pseudomonadota</taxon>
        <taxon>Betaproteobacteria</taxon>
        <taxon>Burkholderiales</taxon>
        <taxon>Alcaligenaceae</taxon>
        <taxon>Bordetella</taxon>
    </lineage>
</organism>
<accession>A0ABR4R6G2</accession>
<evidence type="ECO:0000256" key="1">
    <source>
        <dbReference type="SAM" id="MobiDB-lite"/>
    </source>
</evidence>
<dbReference type="RefSeq" id="WP_051594320.1">
    <property type="nucleotide sequence ID" value="NZ_JHEM01000002.1"/>
</dbReference>
<protein>
    <submittedName>
        <fullName evidence="2">N-acetyltransferase YedL</fullName>
    </submittedName>
</protein>
<gene>
    <name evidence="2" type="ORF">L544_3258</name>
</gene>
<dbReference type="EMBL" id="JHEM01000002">
    <property type="protein sequence ID" value="KCB26243.1"/>
    <property type="molecule type" value="Genomic_DNA"/>
</dbReference>
<feature type="region of interest" description="Disordered" evidence="1">
    <location>
        <begin position="181"/>
        <end position="204"/>
    </location>
</feature>
<comment type="caution">
    <text evidence="2">The sequence shown here is derived from an EMBL/GenBank/DDBJ whole genome shotgun (WGS) entry which is preliminary data.</text>
</comment>
<dbReference type="Proteomes" id="UP000025748">
    <property type="component" value="Unassembled WGS sequence"/>
</dbReference>
<reference evidence="2 3" key="1">
    <citation type="submission" date="2014-03" db="EMBL/GenBank/DDBJ databases">
        <title>Genome sequence of Bordetella hinzii.</title>
        <authorList>
            <person name="Register K."/>
            <person name="Harvill E."/>
            <person name="Goodfield L.L."/>
            <person name="Ivanov Y.V."/>
            <person name="Meyer J.A."/>
            <person name="Muse S.J."/>
            <person name="Jacobs N."/>
            <person name="Bendor L."/>
            <person name="Smallridge W.E."/>
            <person name="Brinkac L.M."/>
            <person name="Sanka R."/>
            <person name="Kim M."/>
            <person name="Losada L."/>
        </authorList>
    </citation>
    <scope>NUCLEOTIDE SEQUENCE [LARGE SCALE GENOMIC DNA]</scope>
    <source>
        <strain evidence="2 3">OH87 BAL007II</strain>
    </source>
</reference>
<evidence type="ECO:0000313" key="3">
    <source>
        <dbReference type="Proteomes" id="UP000025748"/>
    </source>
</evidence>
<sequence>MYKLDTQAAKQADSTGGRISEKGKYVGKFTRAEHVVSDRTGTMGIDFDFVTDSGQRARFSIYTRRSDGTNTYGFKQLNAIMTCLGLRELADPKNVPAKVYDHDQGKEVEVVVPQFPELLGKPIGLLLHMEEYGDQGKWRPAFSFAFRATDELMASEILDRKTAPEQLPKALLTLRDKPLKANDGGFSTGTPSGSSGGMNDANRAAAAAAAADLDDIPF</sequence>
<evidence type="ECO:0000313" key="2">
    <source>
        <dbReference type="EMBL" id="KCB26243.1"/>
    </source>
</evidence>
<keyword evidence="3" id="KW-1185">Reference proteome</keyword>
<proteinExistence type="predicted"/>